<dbReference type="Pfam" id="PF00534">
    <property type="entry name" value="Glycos_transf_1"/>
    <property type="match status" value="1"/>
</dbReference>
<gene>
    <name evidence="3" type="primary">wvaG</name>
</gene>
<evidence type="ECO:0000259" key="1">
    <source>
        <dbReference type="Pfam" id="PF00534"/>
    </source>
</evidence>
<dbReference type="EMBL" id="KT459786">
    <property type="protein sequence ID" value="AOG18154.1"/>
    <property type="molecule type" value="Genomic_DNA"/>
</dbReference>
<feature type="domain" description="Glycosyltransferase subfamily 4-like N-terminal" evidence="2">
    <location>
        <begin position="16"/>
        <end position="180"/>
    </location>
</feature>
<dbReference type="Gene3D" id="3.40.50.2000">
    <property type="entry name" value="Glycogen Phosphorylase B"/>
    <property type="match status" value="2"/>
</dbReference>
<reference evidence="3" key="1">
    <citation type="submission" date="2015-08" db="EMBL/GenBank/DDBJ databases">
        <title>Discovery and development of a PCR assay for identification of three novel provisional O serotypes of Vibrio parahaemolyticus.</title>
        <authorList>
            <person name="Guo X."/>
            <person name="Chen L."/>
            <person name="Chen H."/>
            <person name="Chen M."/>
            <person name="Liu B."/>
        </authorList>
    </citation>
    <scope>NUCLEOTIDE SEQUENCE</scope>
    <source>
        <strain evidence="3">G3501</strain>
    </source>
</reference>
<dbReference type="GO" id="GO:1901135">
    <property type="term" value="P:carbohydrate derivative metabolic process"/>
    <property type="evidence" value="ECO:0007669"/>
    <property type="project" value="UniProtKB-ARBA"/>
</dbReference>
<accession>A0A1B3PE67</accession>
<organism evidence="3">
    <name type="scientific">Vibrio parahaemolyticus</name>
    <dbReference type="NCBI Taxonomy" id="670"/>
    <lineage>
        <taxon>Bacteria</taxon>
        <taxon>Pseudomonadati</taxon>
        <taxon>Pseudomonadota</taxon>
        <taxon>Gammaproteobacteria</taxon>
        <taxon>Vibrionales</taxon>
        <taxon>Vibrionaceae</taxon>
        <taxon>Vibrio</taxon>
    </lineage>
</organism>
<dbReference type="InterPro" id="IPR001296">
    <property type="entry name" value="Glyco_trans_1"/>
</dbReference>
<sequence length="367" mass="41934">MRKKTIISIMPHLKGGGVEKVVCQLSDGLSQYDDCDVHIITIKPYESLIPISNSVKIHHVDTTIRNSLNLRISEKSKSKLIVDYIKNNITTSEPELILCHQDTVSKIMRHSEFNNTFHVIHSTLSHDKLSNSMGLKRLLRRNKLRSLYKGLNIICVSKGVEEDLKTNFKLTNTSVIYNAVCQQALERYAQEPTQLPSKKYFINVGNFSRAKRQDRLVRAYLEANIKDVDLVLLGEYSHRTNEIHDLMAQMEGADKRIHMPGFVSNPYPWIANSSGFILSSDYEGLPTVLLESIALGTPVISTDCNSGPREIFGENFKHCLSEVSTSSLRDKIIELYNSPKDFTIPLREEFSLNFMSRQYYKLIKQHR</sequence>
<evidence type="ECO:0000313" key="3">
    <source>
        <dbReference type="EMBL" id="AOG18154.1"/>
    </source>
</evidence>
<dbReference type="AlphaFoldDB" id="A0A1B3PE67"/>
<protein>
    <submittedName>
        <fullName evidence="3">WvaG</fullName>
    </submittedName>
</protein>
<evidence type="ECO:0000259" key="2">
    <source>
        <dbReference type="Pfam" id="PF13439"/>
    </source>
</evidence>
<dbReference type="CDD" id="cd03811">
    <property type="entry name" value="GT4_GT28_WabH-like"/>
    <property type="match status" value="1"/>
</dbReference>
<proteinExistence type="predicted"/>
<dbReference type="Pfam" id="PF13439">
    <property type="entry name" value="Glyco_transf_4"/>
    <property type="match status" value="1"/>
</dbReference>
<name>A0A1B3PE67_VIBPH</name>
<dbReference type="PANTHER" id="PTHR12526:SF638">
    <property type="entry name" value="SPORE COAT PROTEIN SA"/>
    <property type="match status" value="1"/>
</dbReference>
<feature type="domain" description="Glycosyl transferase family 1" evidence="1">
    <location>
        <begin position="196"/>
        <end position="345"/>
    </location>
</feature>
<dbReference type="RefSeq" id="WP_025499285.1">
    <property type="nucleotide sequence ID" value="NZ_NNEM01000019.1"/>
</dbReference>
<dbReference type="InterPro" id="IPR028098">
    <property type="entry name" value="Glyco_trans_4-like_N"/>
</dbReference>
<dbReference type="PANTHER" id="PTHR12526">
    <property type="entry name" value="GLYCOSYLTRANSFERASE"/>
    <property type="match status" value="1"/>
</dbReference>
<dbReference type="SUPFAM" id="SSF53756">
    <property type="entry name" value="UDP-Glycosyltransferase/glycogen phosphorylase"/>
    <property type="match status" value="1"/>
</dbReference>
<dbReference type="GO" id="GO:0016757">
    <property type="term" value="F:glycosyltransferase activity"/>
    <property type="evidence" value="ECO:0007669"/>
    <property type="project" value="InterPro"/>
</dbReference>